<protein>
    <submittedName>
        <fullName evidence="2">Uncharacterized protein</fullName>
    </submittedName>
</protein>
<dbReference type="EMBL" id="BAABIL010000395">
    <property type="protein sequence ID" value="GAA4985273.1"/>
    <property type="molecule type" value="Genomic_DNA"/>
</dbReference>
<gene>
    <name evidence="2" type="ORF">GCM10023225_25160</name>
</gene>
<dbReference type="RefSeq" id="WP_345712943.1">
    <property type="nucleotide sequence ID" value="NZ_BAABIL010000395.1"/>
</dbReference>
<keyword evidence="3" id="KW-1185">Reference proteome</keyword>
<feature type="transmembrane region" description="Helical" evidence="1">
    <location>
        <begin position="24"/>
        <end position="44"/>
    </location>
</feature>
<name>A0ABP9I1M9_9ACTN</name>
<reference evidence="3" key="1">
    <citation type="journal article" date="2019" name="Int. J. Syst. Evol. Microbiol.">
        <title>The Global Catalogue of Microorganisms (GCM) 10K type strain sequencing project: providing services to taxonomists for standard genome sequencing and annotation.</title>
        <authorList>
            <consortium name="The Broad Institute Genomics Platform"/>
            <consortium name="The Broad Institute Genome Sequencing Center for Infectious Disease"/>
            <person name="Wu L."/>
            <person name="Ma J."/>
        </authorList>
    </citation>
    <scope>NUCLEOTIDE SEQUENCE [LARGE SCALE GENOMIC DNA]</scope>
    <source>
        <strain evidence="3">JCM 18126</strain>
    </source>
</reference>
<keyword evidence="1" id="KW-1133">Transmembrane helix</keyword>
<sequence length="112" mass="11306">MSDTSPTAARFAGRPRTTAAAQPSLRPAAIVSAVVGVVVLAGILEQLYVQGGGEPFAVIGALVGSSLAAILLLWNDGAATTGSRHRDRIRVGIRAACWLGVVGAFAALIVAV</sequence>
<evidence type="ECO:0000313" key="3">
    <source>
        <dbReference type="Proteomes" id="UP001501195"/>
    </source>
</evidence>
<feature type="transmembrane region" description="Helical" evidence="1">
    <location>
        <begin position="95"/>
        <end position="111"/>
    </location>
</feature>
<keyword evidence="1" id="KW-0472">Membrane</keyword>
<keyword evidence="1" id="KW-0812">Transmembrane</keyword>
<comment type="caution">
    <text evidence="2">The sequence shown here is derived from an EMBL/GenBank/DDBJ whole genome shotgun (WGS) entry which is preliminary data.</text>
</comment>
<evidence type="ECO:0000313" key="2">
    <source>
        <dbReference type="EMBL" id="GAA4985273.1"/>
    </source>
</evidence>
<feature type="transmembrane region" description="Helical" evidence="1">
    <location>
        <begin position="56"/>
        <end position="74"/>
    </location>
</feature>
<accession>A0ABP9I1M9</accession>
<organism evidence="2 3">
    <name type="scientific">Kineococcus glutinatus</name>
    <dbReference type="NCBI Taxonomy" id="1070872"/>
    <lineage>
        <taxon>Bacteria</taxon>
        <taxon>Bacillati</taxon>
        <taxon>Actinomycetota</taxon>
        <taxon>Actinomycetes</taxon>
        <taxon>Kineosporiales</taxon>
        <taxon>Kineosporiaceae</taxon>
        <taxon>Kineococcus</taxon>
    </lineage>
</organism>
<dbReference type="Proteomes" id="UP001501195">
    <property type="component" value="Unassembled WGS sequence"/>
</dbReference>
<proteinExistence type="predicted"/>
<evidence type="ECO:0000256" key="1">
    <source>
        <dbReference type="SAM" id="Phobius"/>
    </source>
</evidence>